<dbReference type="Pfam" id="PF01453">
    <property type="entry name" value="B_lectin"/>
    <property type="match status" value="1"/>
</dbReference>
<protein>
    <recommendedName>
        <fullName evidence="5">Bulb-type lectin domain-containing protein</fullName>
    </recommendedName>
</protein>
<evidence type="ECO:0000256" key="3">
    <source>
        <dbReference type="SAM" id="Phobius"/>
    </source>
</evidence>
<keyword evidence="3" id="KW-0472">Membrane</keyword>
<dbReference type="Gene3D" id="3.30.200.20">
    <property type="entry name" value="Phosphorylase Kinase, domain 1"/>
    <property type="match status" value="1"/>
</dbReference>
<keyword evidence="1 4" id="KW-0732">Signal</keyword>
<accession>A0AAU9PUG2</accession>
<dbReference type="InterPro" id="IPR003609">
    <property type="entry name" value="Pan_app"/>
</dbReference>
<evidence type="ECO:0000256" key="1">
    <source>
        <dbReference type="ARBA" id="ARBA00022729"/>
    </source>
</evidence>
<proteinExistence type="predicted"/>
<dbReference type="Gene3D" id="2.90.10.10">
    <property type="entry name" value="Bulb-type lectin domain"/>
    <property type="match status" value="2"/>
</dbReference>
<comment type="caution">
    <text evidence="6">The sequence shown here is derived from an EMBL/GenBank/DDBJ whole genome shotgun (WGS) entry which is preliminary data.</text>
</comment>
<dbReference type="Proteomes" id="UP001157418">
    <property type="component" value="Unassembled WGS sequence"/>
</dbReference>
<feature type="domain" description="Bulb-type lectin" evidence="5">
    <location>
        <begin position="26"/>
        <end position="142"/>
    </location>
</feature>
<dbReference type="Pfam" id="PF08276">
    <property type="entry name" value="PAN_2"/>
    <property type="match status" value="1"/>
</dbReference>
<keyword evidence="3" id="KW-0812">Transmembrane</keyword>
<dbReference type="InterPro" id="IPR036426">
    <property type="entry name" value="Bulb-type_lectin_dom_sf"/>
</dbReference>
<reference evidence="6 7" key="1">
    <citation type="submission" date="2022-01" db="EMBL/GenBank/DDBJ databases">
        <authorList>
            <person name="Xiong W."/>
            <person name="Schranz E."/>
        </authorList>
    </citation>
    <scope>NUCLEOTIDE SEQUENCE [LARGE SCALE GENOMIC DNA]</scope>
</reference>
<dbReference type="SUPFAM" id="SSF56112">
    <property type="entry name" value="Protein kinase-like (PK-like)"/>
    <property type="match status" value="1"/>
</dbReference>
<feature type="chain" id="PRO_5043437563" description="Bulb-type lectin domain-containing protein" evidence="4">
    <location>
        <begin position="20"/>
        <end position="651"/>
    </location>
</feature>
<dbReference type="PANTHER" id="PTHR47976:SF49">
    <property type="entry name" value="RECEPTOR-LIKE SERINE_THREONINE-PROTEIN KINASE"/>
    <property type="match status" value="1"/>
</dbReference>
<evidence type="ECO:0000256" key="4">
    <source>
        <dbReference type="SAM" id="SignalP"/>
    </source>
</evidence>
<dbReference type="PANTHER" id="PTHR47976">
    <property type="entry name" value="G-TYPE LECTIN S-RECEPTOR-LIKE SERINE/THREONINE-PROTEIN KINASE SD2-5"/>
    <property type="match status" value="1"/>
</dbReference>
<dbReference type="InterPro" id="IPR051343">
    <property type="entry name" value="G-type_lectin_kinases/EP1-like"/>
</dbReference>
<dbReference type="AlphaFoldDB" id="A0AAU9PUG2"/>
<dbReference type="CDD" id="cd00053">
    <property type="entry name" value="EGF"/>
    <property type="match status" value="1"/>
</dbReference>
<dbReference type="InterPro" id="IPR011009">
    <property type="entry name" value="Kinase-like_dom_sf"/>
</dbReference>
<evidence type="ECO:0000259" key="5">
    <source>
        <dbReference type="PROSITE" id="PS50927"/>
    </source>
</evidence>
<name>A0AAU9PUG2_9ASTR</name>
<sequence>MAFILLIFLRLFFLLITQGSQFTSHNITLGSSLNPYSNPAWLSPSGLFAFGFYVEDNGFRVGIWLKTKPEIIVVWTANRDDPLVSSNSSIKLLTNGWLLLHTNGEDKNITNQRVPATSASMLDSGNFLLYDDSGAAIWESFEHPCDTVLGGQELATYDQLVSSVSPSHHMSGNFVLNMQNNGNLVAYPLYAGSRLDDDSYWSTTSSDLGGYVSMYLNHTGSLNMVKDGVTQRVLNPVILSSGSRKRSNEIVIFRATLRWNGNFVLYSHRFISNSTRMIMKKEWEALHDPCEAKGICGSNSYCVSNGGNFSCHCFPGFLAFNETRNGNFYSCYRNFTDEEACNGKWEGLKLSYNITSLENIKLRDHYSYSVMNLSKEACRQSCLDDCNCWASLHANGFSCKMLKVPIIYAVRNKSILATVFIKTSFPYDPSEYPLRTETKKLVYILAITLGCLAFMCTMMAFFSFFFYRVHAHNSFQSISENTDLDVLRDQFRLRAFSYDDLHKATDGFKEMIGRNSYKGFISEGKKAVFVKRLERLFEGEGWFREEITAIAQTHHRNLVGLLGFCIQGSTKNDMEIDVLTSWVYNCFVNKDWNRLVEDDKVDVWMLEKMVKVGLLCIQNEPDARPSIKNVILMLEGTTDIPIPPSPTPPLI</sequence>
<dbReference type="InterPro" id="IPR001480">
    <property type="entry name" value="Bulb-type_lectin_dom"/>
</dbReference>
<evidence type="ECO:0000313" key="7">
    <source>
        <dbReference type="Proteomes" id="UP001157418"/>
    </source>
</evidence>
<dbReference type="PROSITE" id="PS50927">
    <property type="entry name" value="BULB_LECTIN"/>
    <property type="match status" value="1"/>
</dbReference>
<keyword evidence="7" id="KW-1185">Reference proteome</keyword>
<feature type="signal peptide" evidence="4">
    <location>
        <begin position="1"/>
        <end position="19"/>
    </location>
</feature>
<keyword evidence="3" id="KW-1133">Transmembrane helix</keyword>
<organism evidence="6 7">
    <name type="scientific">Lactuca virosa</name>
    <dbReference type="NCBI Taxonomy" id="75947"/>
    <lineage>
        <taxon>Eukaryota</taxon>
        <taxon>Viridiplantae</taxon>
        <taxon>Streptophyta</taxon>
        <taxon>Embryophyta</taxon>
        <taxon>Tracheophyta</taxon>
        <taxon>Spermatophyta</taxon>
        <taxon>Magnoliopsida</taxon>
        <taxon>eudicotyledons</taxon>
        <taxon>Gunneridae</taxon>
        <taxon>Pentapetalae</taxon>
        <taxon>asterids</taxon>
        <taxon>campanulids</taxon>
        <taxon>Asterales</taxon>
        <taxon>Asteraceae</taxon>
        <taxon>Cichorioideae</taxon>
        <taxon>Cichorieae</taxon>
        <taxon>Lactucinae</taxon>
        <taxon>Lactuca</taxon>
    </lineage>
</organism>
<gene>
    <name evidence="6" type="ORF">LVIROSA_LOCUS39068</name>
</gene>
<dbReference type="EMBL" id="CAKMRJ010005745">
    <property type="protein sequence ID" value="CAH1453854.1"/>
    <property type="molecule type" value="Genomic_DNA"/>
</dbReference>
<dbReference type="SMART" id="SM00108">
    <property type="entry name" value="B_lectin"/>
    <property type="match status" value="1"/>
</dbReference>
<keyword evidence="2" id="KW-0325">Glycoprotein</keyword>
<dbReference type="SUPFAM" id="SSF51110">
    <property type="entry name" value="alpha-D-mannose-specific plant lectins"/>
    <property type="match status" value="2"/>
</dbReference>
<feature type="transmembrane region" description="Helical" evidence="3">
    <location>
        <begin position="441"/>
        <end position="467"/>
    </location>
</feature>
<evidence type="ECO:0000313" key="6">
    <source>
        <dbReference type="EMBL" id="CAH1453854.1"/>
    </source>
</evidence>
<evidence type="ECO:0000256" key="2">
    <source>
        <dbReference type="ARBA" id="ARBA00023180"/>
    </source>
</evidence>